<evidence type="ECO:0000313" key="3">
    <source>
        <dbReference type="EMBL" id="KAG9273096.1"/>
    </source>
</evidence>
<gene>
    <name evidence="3" type="primary">MTERF2</name>
    <name evidence="3" type="ORF">AMEX_G12193</name>
</gene>
<proteinExistence type="inferred from homology"/>
<dbReference type="SMART" id="SM00733">
    <property type="entry name" value="Mterf"/>
    <property type="match status" value="4"/>
</dbReference>
<dbReference type="Proteomes" id="UP000752171">
    <property type="component" value="Unassembled WGS sequence"/>
</dbReference>
<comment type="similarity">
    <text evidence="1">Belongs to the mTERF family.</text>
</comment>
<dbReference type="Gene3D" id="1.25.70.10">
    <property type="entry name" value="Transcription termination factor 3, mitochondrial"/>
    <property type="match status" value="2"/>
</dbReference>
<comment type="caution">
    <text evidence="3">The sequence shown here is derived from an EMBL/GenBank/DDBJ whole genome shotgun (WGS) entry which is preliminary data.</text>
</comment>
<name>A0A8T2LUS7_ASTMX</name>
<dbReference type="InterPro" id="IPR038538">
    <property type="entry name" value="MTERF_sf"/>
</dbReference>
<dbReference type="OrthoDB" id="9868878at2759"/>
<protein>
    <submittedName>
        <fullName evidence="3">Transcription termination factor 2, mitochondrial</fullName>
    </submittedName>
</protein>
<dbReference type="Pfam" id="PF02536">
    <property type="entry name" value="mTERF"/>
    <property type="match status" value="1"/>
</dbReference>
<dbReference type="PANTHER" id="PTHR15437:SF1">
    <property type="entry name" value="TRANSCRIPTION TERMINATION FACTOR 2, MITOCHONDRIAL"/>
    <property type="match status" value="1"/>
</dbReference>
<dbReference type="GO" id="GO:0006393">
    <property type="term" value="P:termination of mitochondrial transcription"/>
    <property type="evidence" value="ECO:0007669"/>
    <property type="project" value="TreeGrafter"/>
</dbReference>
<evidence type="ECO:0000256" key="2">
    <source>
        <dbReference type="ARBA" id="ARBA00022946"/>
    </source>
</evidence>
<keyword evidence="2" id="KW-0809">Transit peptide</keyword>
<dbReference type="GO" id="GO:0005759">
    <property type="term" value="C:mitochondrial matrix"/>
    <property type="evidence" value="ECO:0007669"/>
    <property type="project" value="TreeGrafter"/>
</dbReference>
<evidence type="ECO:0000256" key="1">
    <source>
        <dbReference type="ARBA" id="ARBA00007692"/>
    </source>
</evidence>
<dbReference type="EMBL" id="JAICCE010000009">
    <property type="protein sequence ID" value="KAG9273096.1"/>
    <property type="molecule type" value="Genomic_DNA"/>
</dbReference>
<dbReference type="AlphaFoldDB" id="A0A8T2LUS7"/>
<organism evidence="3 4">
    <name type="scientific">Astyanax mexicanus</name>
    <name type="common">Blind cave fish</name>
    <name type="synonym">Astyanax fasciatus mexicanus</name>
    <dbReference type="NCBI Taxonomy" id="7994"/>
    <lineage>
        <taxon>Eukaryota</taxon>
        <taxon>Metazoa</taxon>
        <taxon>Chordata</taxon>
        <taxon>Craniata</taxon>
        <taxon>Vertebrata</taxon>
        <taxon>Euteleostomi</taxon>
        <taxon>Actinopterygii</taxon>
        <taxon>Neopterygii</taxon>
        <taxon>Teleostei</taxon>
        <taxon>Ostariophysi</taxon>
        <taxon>Characiformes</taxon>
        <taxon>Characoidei</taxon>
        <taxon>Acestrorhamphidae</taxon>
        <taxon>Acestrorhamphinae</taxon>
        <taxon>Astyanax</taxon>
    </lineage>
</organism>
<sequence>MSITYCSLFHHSQPTGQLFQAMLRTLTVPLCQQAQLLFCLTTKSCSSRQIENGLTVNALYNLSVDISKIRKLKGWVLRQSPAYTTETATLLKDMGASGPVIARVFELHPEAVLCRPEHLEAQKELWMSVCASQRDLVGIIEKFPSSFFTPPCHLDSQRANVMFFRGLGLNKRIVAKLMATAPQSFSRPVEQNEEMIQTLQKTYMELGGNETSMKVWLQKLLSQNPYVLLKPPAVLKDNLMFLQGRGFTSTELLQLLSKLKGFVTEVQPESMDLTLGYSQDMLSCTDTELRQIVLKCPALLYYSVPILADRFNGLLSAGISVQQIMETPTVLELTTQIVQYRIQKLRSYGYDIRTGSLEALNGTKKDFEMSYGKLKLRQERPLFNPVAPLRTDE</sequence>
<dbReference type="PANTHER" id="PTHR15437">
    <property type="entry name" value="TRANSCRIPTION TERMINATION FACTOR, MITOCHONDRIAL"/>
    <property type="match status" value="1"/>
</dbReference>
<dbReference type="GO" id="GO:0003676">
    <property type="term" value="F:nucleic acid binding"/>
    <property type="evidence" value="ECO:0007669"/>
    <property type="project" value="InterPro"/>
</dbReference>
<reference evidence="3 4" key="1">
    <citation type="submission" date="2021-07" db="EMBL/GenBank/DDBJ databases">
        <authorList>
            <person name="Imarazene B."/>
            <person name="Zahm M."/>
            <person name="Klopp C."/>
            <person name="Cabau C."/>
            <person name="Beille S."/>
            <person name="Jouanno E."/>
            <person name="Castinel A."/>
            <person name="Lluch J."/>
            <person name="Gil L."/>
            <person name="Kuchtly C."/>
            <person name="Lopez Roques C."/>
            <person name="Donnadieu C."/>
            <person name="Parrinello H."/>
            <person name="Journot L."/>
            <person name="Du K."/>
            <person name="Schartl M."/>
            <person name="Retaux S."/>
            <person name="Guiguen Y."/>
        </authorList>
    </citation>
    <scope>NUCLEOTIDE SEQUENCE [LARGE SCALE GENOMIC DNA]</scope>
    <source>
        <strain evidence="3">Pach_M1</strain>
        <tissue evidence="3">Testis</tissue>
    </source>
</reference>
<accession>A0A8T2LUS7</accession>
<evidence type="ECO:0000313" key="4">
    <source>
        <dbReference type="Proteomes" id="UP000752171"/>
    </source>
</evidence>
<dbReference type="FunFam" id="1.25.70.10:FF:000042">
    <property type="entry name" value="Mitochondrial transcription termination factor 2"/>
    <property type="match status" value="1"/>
</dbReference>
<dbReference type="InterPro" id="IPR003690">
    <property type="entry name" value="MTERF"/>
</dbReference>